<evidence type="ECO:0000256" key="7">
    <source>
        <dbReference type="ARBA" id="ARBA00022989"/>
    </source>
</evidence>
<dbReference type="AlphaFoldDB" id="A0A553NFL6"/>
<dbReference type="GO" id="GO:0038062">
    <property type="term" value="F:protein tyrosine kinase collagen receptor activity"/>
    <property type="evidence" value="ECO:0007669"/>
    <property type="project" value="TreeGrafter"/>
</dbReference>
<keyword evidence="2" id="KW-1003">Cell membrane</keyword>
<dbReference type="FunFam" id="2.60.120.260:FF:000007">
    <property type="entry name" value="Discoidin domain receptor tyrosine kinase 1"/>
    <property type="match status" value="1"/>
</dbReference>
<reference evidence="18 19" key="1">
    <citation type="journal article" date="2018" name="Nat. Ecol. Evol.">
        <title>Genomic signatures of mitonuclear coevolution across populations of Tigriopus californicus.</title>
        <authorList>
            <person name="Barreto F.S."/>
            <person name="Watson E.T."/>
            <person name="Lima T.G."/>
            <person name="Willett C.S."/>
            <person name="Edmands S."/>
            <person name="Li W."/>
            <person name="Burton R.S."/>
        </authorList>
    </citation>
    <scope>NUCLEOTIDE SEQUENCE [LARGE SCALE GENOMIC DNA]</scope>
    <source>
        <strain evidence="18 19">San Diego</strain>
    </source>
</reference>
<feature type="signal peptide" evidence="15">
    <location>
        <begin position="1"/>
        <end position="23"/>
    </location>
</feature>
<feature type="compositionally biased region" description="Low complexity" evidence="13">
    <location>
        <begin position="835"/>
        <end position="854"/>
    </location>
</feature>
<dbReference type="Pfam" id="PF07714">
    <property type="entry name" value="PK_Tyr_Ser-Thr"/>
    <property type="match status" value="1"/>
</dbReference>
<evidence type="ECO:0000256" key="2">
    <source>
        <dbReference type="ARBA" id="ARBA00022475"/>
    </source>
</evidence>
<keyword evidence="4 15" id="KW-0732">Signal</keyword>
<accession>A0A553NFL6</accession>
<feature type="chain" id="PRO_5021956087" description="Protein kinase domain-containing protein" evidence="15">
    <location>
        <begin position="24"/>
        <end position="1041"/>
    </location>
</feature>
<feature type="transmembrane region" description="Helical" evidence="14">
    <location>
        <begin position="415"/>
        <end position="441"/>
    </location>
</feature>
<dbReference type="PROSITE" id="PS01285">
    <property type="entry name" value="FA58C_1"/>
    <property type="match status" value="1"/>
</dbReference>
<dbReference type="CDD" id="cd00057">
    <property type="entry name" value="FA58C"/>
    <property type="match status" value="1"/>
</dbReference>
<feature type="region of interest" description="Disordered" evidence="13">
    <location>
        <begin position="835"/>
        <end position="867"/>
    </location>
</feature>
<evidence type="ECO:0000256" key="3">
    <source>
        <dbReference type="ARBA" id="ARBA00022692"/>
    </source>
</evidence>
<evidence type="ECO:0000259" key="17">
    <source>
        <dbReference type="PROSITE" id="PS50022"/>
    </source>
</evidence>
<name>A0A553NFL6_TIGCA</name>
<dbReference type="GO" id="GO:0051897">
    <property type="term" value="P:positive regulation of phosphatidylinositol 3-kinase/protein kinase B signal transduction"/>
    <property type="evidence" value="ECO:0007669"/>
    <property type="project" value="TreeGrafter"/>
</dbReference>
<evidence type="ECO:0000256" key="8">
    <source>
        <dbReference type="ARBA" id="ARBA00023136"/>
    </source>
</evidence>
<evidence type="ECO:0008006" key="20">
    <source>
        <dbReference type="Google" id="ProtNLM"/>
    </source>
</evidence>
<feature type="region of interest" description="Disordered" evidence="13">
    <location>
        <begin position="367"/>
        <end position="387"/>
    </location>
</feature>
<comment type="caution">
    <text evidence="18">The sequence shown here is derived from an EMBL/GenBank/DDBJ whole genome shotgun (WGS) entry which is preliminary data.</text>
</comment>
<dbReference type="Gene3D" id="3.30.200.20">
    <property type="entry name" value="Phosphorylase Kinase, domain 1"/>
    <property type="match status" value="1"/>
</dbReference>
<dbReference type="GO" id="GO:0043235">
    <property type="term" value="C:receptor complex"/>
    <property type="evidence" value="ECO:0007669"/>
    <property type="project" value="TreeGrafter"/>
</dbReference>
<dbReference type="InterPro" id="IPR000719">
    <property type="entry name" value="Prot_kinase_dom"/>
</dbReference>
<comment type="similarity">
    <text evidence="12">Belongs to the protein kinase superfamily. Tyr protein kinase family. Insulin receptor subfamily.</text>
</comment>
<feature type="region of interest" description="Disordered" evidence="13">
    <location>
        <begin position="664"/>
        <end position="694"/>
    </location>
</feature>
<dbReference type="InterPro" id="IPR008979">
    <property type="entry name" value="Galactose-bd-like_sf"/>
</dbReference>
<dbReference type="PANTHER" id="PTHR24416:SF580">
    <property type="entry name" value="DISCOIDIN DOMAIN RECEPTOR, ISOFORM F"/>
    <property type="match status" value="1"/>
</dbReference>
<evidence type="ECO:0000256" key="5">
    <source>
        <dbReference type="ARBA" id="ARBA00022741"/>
    </source>
</evidence>
<dbReference type="Gene3D" id="1.10.510.10">
    <property type="entry name" value="Transferase(Phosphotransferase) domain 1"/>
    <property type="match status" value="2"/>
</dbReference>
<dbReference type="InterPro" id="IPR001245">
    <property type="entry name" value="Ser-Thr/Tyr_kinase_cat_dom"/>
</dbReference>
<dbReference type="Gene3D" id="2.60.120.1190">
    <property type="match status" value="1"/>
</dbReference>
<feature type="domain" description="F5/8 type C" evidence="17">
    <location>
        <begin position="30"/>
        <end position="186"/>
    </location>
</feature>
<dbReference type="EMBL" id="VCGU01000458">
    <property type="protein sequence ID" value="TRY64230.1"/>
    <property type="molecule type" value="Genomic_DNA"/>
</dbReference>
<dbReference type="GO" id="GO:0048680">
    <property type="term" value="P:positive regulation of axon regeneration"/>
    <property type="evidence" value="ECO:0007669"/>
    <property type="project" value="UniProtKB-ARBA"/>
</dbReference>
<dbReference type="PROSITE" id="PS50011">
    <property type="entry name" value="PROTEIN_KINASE_DOM"/>
    <property type="match status" value="1"/>
</dbReference>
<keyword evidence="9" id="KW-1015">Disulfide bond</keyword>
<feature type="region of interest" description="Disordered" evidence="13">
    <location>
        <begin position="611"/>
        <end position="648"/>
    </location>
</feature>
<keyword evidence="11" id="KW-0325">Glycoprotein</keyword>
<organism evidence="18 19">
    <name type="scientific">Tigriopus californicus</name>
    <name type="common">Marine copepod</name>
    <dbReference type="NCBI Taxonomy" id="6832"/>
    <lineage>
        <taxon>Eukaryota</taxon>
        <taxon>Metazoa</taxon>
        <taxon>Ecdysozoa</taxon>
        <taxon>Arthropoda</taxon>
        <taxon>Crustacea</taxon>
        <taxon>Multicrustacea</taxon>
        <taxon>Hexanauplia</taxon>
        <taxon>Copepoda</taxon>
        <taxon>Harpacticoida</taxon>
        <taxon>Harpacticidae</taxon>
        <taxon>Tigriopus</taxon>
    </lineage>
</organism>
<keyword evidence="6" id="KW-0067">ATP-binding</keyword>
<dbReference type="InterPro" id="IPR000421">
    <property type="entry name" value="FA58C"/>
</dbReference>
<dbReference type="PROSITE" id="PS50022">
    <property type="entry name" value="FA58C_3"/>
    <property type="match status" value="1"/>
</dbReference>
<dbReference type="GO" id="GO:0005886">
    <property type="term" value="C:plasma membrane"/>
    <property type="evidence" value="ECO:0007669"/>
    <property type="project" value="UniProtKB-SubCell"/>
</dbReference>
<feature type="domain" description="Protein kinase" evidence="16">
    <location>
        <begin position="729"/>
        <end position="1041"/>
    </location>
</feature>
<dbReference type="Pfam" id="PF00754">
    <property type="entry name" value="F5_F8_type_C"/>
    <property type="match status" value="1"/>
</dbReference>
<keyword evidence="8 14" id="KW-0472">Membrane</keyword>
<feature type="compositionally biased region" description="Polar residues" evidence="13">
    <location>
        <begin position="611"/>
        <end position="627"/>
    </location>
</feature>
<evidence type="ECO:0000256" key="1">
    <source>
        <dbReference type="ARBA" id="ARBA00004251"/>
    </source>
</evidence>
<evidence type="ECO:0000256" key="4">
    <source>
        <dbReference type="ARBA" id="ARBA00022729"/>
    </source>
</evidence>
<dbReference type="OMA" id="REKPFQH"/>
<sequence length="1041" mass="115802">MMKQKHRWPRILLCLNLLNPIWALQFDSSCNVTLGLESGTVDDTDMTASSSFDHHSTGPQNARLNVDVRGGAWCPKQAVHEGVKEWIQVDLKKIHIITGIVTQGRYGKGKGREFVENFMIEYKRPGLDEWKVYSNQKGKRIFQGNSDTLTPRYTVLDPPIFGSHVRIIPHSIHPRIVCLRLELHGCLDQSGILAYSSPSPDLPGTSNIALDNRQEWWSEQDRGILNDGYLGQDVLSLTDVPSYDQGWMGWKRKGSSPIELIFEFDAPRNFSFIHIFISNRFEFEVSVFKRAQIWFSVGGEHYLGDPVTFEYMPDKSLQESRNVSIGLNGRVGRFVKVHLVFEAIWILVSEITFESTPVNEEILGEGTFSTLSPNQQGPVRSTTKSSSIIDTAESAEQMSTPRPDDNIQQVAENSVYLEVIIGVLTAVTLLLLFLFIVVLWYSRRQKLLHSPTSRSLNPFPVQLNMKDLLMNFSTTPNAANSGETELVASSNLMVSSPANITTNPNYMNGTTADEITTSFYDTFRGQPIYEEHQVLEDARTKWHSTGHVPESRSHFRSSLTTAPGNTLAMAGSGMLVNNNVTEYASVDIQSMTAANNGMSRFQGPTAGTFTAGQHSNYRSLQPQSNPSGGLLRGPLHNNKQTLPQQQHPHQQQVFNLGNYFPRVSSEPPSRKSYGSVSTNGKERLDTKPLAPPSQGLPMAQTLWNLTTSVQALCKQVNGSTLEEVPRSQLRLKESLGRGCFGEVLVCEIDTAYSNVPQAVAVRSCSTFNEEQEEFLRECRFLVSLQHPNIARLVGVSTSQDPFCSILEHSAQGDLYHFLRQYPCVVGCPSSSPTTSTLTTSLSPQSSSCSPASSANNNRDGSILSGRGSLHTPVNGVNTVVAASSAGISYHRLLEISAQIAAGMRYLESRNVVHKDLAARNCIVTEGNQVKISDVAMGISLFNSDYSERPFTQLTDVEVIQNAEKIYYNDTLQHDLLPPDHCEMDVWEMMEECWSRDEDRRPNFTEINLFLKRKSLSRDPHNVPIIQAALGTMSSASYDVEV</sequence>
<evidence type="ECO:0000256" key="14">
    <source>
        <dbReference type="SAM" id="Phobius"/>
    </source>
</evidence>
<dbReference type="GO" id="GO:0005524">
    <property type="term" value="F:ATP binding"/>
    <property type="evidence" value="ECO:0007669"/>
    <property type="project" value="UniProtKB-KW"/>
</dbReference>
<evidence type="ECO:0000313" key="19">
    <source>
        <dbReference type="Proteomes" id="UP000318571"/>
    </source>
</evidence>
<dbReference type="Pfam" id="PF21114">
    <property type="entry name" value="DDR1-2_DS-like"/>
    <property type="match status" value="1"/>
</dbReference>
<evidence type="ECO:0000259" key="16">
    <source>
        <dbReference type="PROSITE" id="PS50011"/>
    </source>
</evidence>
<dbReference type="PROSITE" id="PS01286">
    <property type="entry name" value="FA58C_2"/>
    <property type="match status" value="1"/>
</dbReference>
<protein>
    <recommendedName>
        <fullName evidence="20">Protein kinase domain-containing protein</fullName>
    </recommendedName>
</protein>
<dbReference type="PANTHER" id="PTHR24416">
    <property type="entry name" value="TYROSINE-PROTEIN KINASE RECEPTOR"/>
    <property type="match status" value="1"/>
</dbReference>
<dbReference type="InterPro" id="IPR048525">
    <property type="entry name" value="DDR1-2_DS-like"/>
</dbReference>
<evidence type="ECO:0000256" key="13">
    <source>
        <dbReference type="SAM" id="MobiDB-lite"/>
    </source>
</evidence>
<dbReference type="PROSITE" id="PS00109">
    <property type="entry name" value="PROTEIN_KINASE_TYR"/>
    <property type="match status" value="1"/>
</dbReference>
<keyword evidence="5" id="KW-0547">Nucleotide-binding</keyword>
<dbReference type="InterPro" id="IPR050122">
    <property type="entry name" value="RTK"/>
</dbReference>
<dbReference type="Gene3D" id="2.60.120.260">
    <property type="entry name" value="Galactose-binding domain-like"/>
    <property type="match status" value="1"/>
</dbReference>
<evidence type="ECO:0000256" key="12">
    <source>
        <dbReference type="ARBA" id="ARBA00061639"/>
    </source>
</evidence>
<keyword evidence="3 14" id="KW-0812">Transmembrane</keyword>
<keyword evidence="19" id="KW-1185">Reference proteome</keyword>
<dbReference type="SUPFAM" id="SSF56112">
    <property type="entry name" value="Protein kinase-like (PK-like)"/>
    <property type="match status" value="1"/>
</dbReference>
<dbReference type="SMART" id="SM00231">
    <property type="entry name" value="FA58C"/>
    <property type="match status" value="1"/>
</dbReference>
<evidence type="ECO:0000256" key="15">
    <source>
        <dbReference type="SAM" id="SignalP"/>
    </source>
</evidence>
<keyword evidence="10" id="KW-0675">Receptor</keyword>
<evidence type="ECO:0000256" key="6">
    <source>
        <dbReference type="ARBA" id="ARBA00022840"/>
    </source>
</evidence>
<dbReference type="InterPro" id="IPR008266">
    <property type="entry name" value="Tyr_kinase_AS"/>
</dbReference>
<comment type="subcellular location">
    <subcellularLocation>
        <location evidence="1">Cell membrane</location>
        <topology evidence="1">Single-pass type I membrane protein</topology>
    </subcellularLocation>
</comment>
<dbReference type="Proteomes" id="UP000318571">
    <property type="component" value="Chromosome 10"/>
</dbReference>
<proteinExistence type="inferred from homology"/>
<evidence type="ECO:0000256" key="11">
    <source>
        <dbReference type="ARBA" id="ARBA00023180"/>
    </source>
</evidence>
<evidence type="ECO:0000256" key="9">
    <source>
        <dbReference type="ARBA" id="ARBA00023157"/>
    </source>
</evidence>
<dbReference type="InterPro" id="IPR011009">
    <property type="entry name" value="Kinase-like_dom_sf"/>
</dbReference>
<evidence type="ECO:0000313" key="18">
    <source>
        <dbReference type="EMBL" id="TRY64230.1"/>
    </source>
</evidence>
<gene>
    <name evidence="18" type="ORF">TCAL_02032</name>
</gene>
<dbReference type="GO" id="GO:0005518">
    <property type="term" value="F:collagen binding"/>
    <property type="evidence" value="ECO:0007669"/>
    <property type="project" value="TreeGrafter"/>
</dbReference>
<dbReference type="SUPFAM" id="SSF49785">
    <property type="entry name" value="Galactose-binding domain-like"/>
    <property type="match status" value="1"/>
</dbReference>
<keyword evidence="7 14" id="KW-1133">Transmembrane helix</keyword>
<evidence type="ECO:0000256" key="10">
    <source>
        <dbReference type="ARBA" id="ARBA00023170"/>
    </source>
</evidence>